<evidence type="ECO:0000313" key="3">
    <source>
        <dbReference type="Proteomes" id="UP001151088"/>
    </source>
</evidence>
<protein>
    <submittedName>
        <fullName evidence="2">Uncharacterized protein</fullName>
    </submittedName>
</protein>
<dbReference type="EMBL" id="JANTHZ010000003">
    <property type="protein sequence ID" value="MCS0495500.1"/>
    <property type="molecule type" value="Genomic_DNA"/>
</dbReference>
<organism evidence="2 3">
    <name type="scientific">Ancylobacter mangrovi</name>
    <dbReference type="NCBI Taxonomy" id="2972472"/>
    <lineage>
        <taxon>Bacteria</taxon>
        <taxon>Pseudomonadati</taxon>
        <taxon>Pseudomonadota</taxon>
        <taxon>Alphaproteobacteria</taxon>
        <taxon>Hyphomicrobiales</taxon>
        <taxon>Xanthobacteraceae</taxon>
        <taxon>Ancylobacter</taxon>
    </lineage>
</organism>
<sequence>MHRGHDHDHPHDHSHGAGGHSHGHGTAHSHAQAHAHAHAHGGHNHGPGPRPAAQWQTPHLPEPPEEGDHAHVEPDLDLVEKAFVEGFGSTSDPTSFLRLARIPFDAVSREGARVSLLRVETDEATDVGAVMPQLGGGAFRYDPLPASMVSRRRRLRFLYFDGRAVLPLTLAQVRDLAET</sequence>
<proteinExistence type="predicted"/>
<keyword evidence="3" id="KW-1185">Reference proteome</keyword>
<dbReference type="AlphaFoldDB" id="A0A9X2T1V5"/>
<feature type="region of interest" description="Disordered" evidence="1">
    <location>
        <begin position="1"/>
        <end position="70"/>
    </location>
</feature>
<evidence type="ECO:0000313" key="2">
    <source>
        <dbReference type="EMBL" id="MCS0495500.1"/>
    </source>
</evidence>
<reference evidence="2" key="1">
    <citation type="submission" date="2022-08" db="EMBL/GenBank/DDBJ databases">
        <authorList>
            <person name="Li F."/>
        </authorList>
    </citation>
    <scope>NUCLEOTIDE SEQUENCE</scope>
    <source>
        <strain evidence="2">MQZ15Z-1</strain>
    </source>
</reference>
<feature type="compositionally biased region" description="Basic and acidic residues" evidence="1">
    <location>
        <begin position="1"/>
        <end position="15"/>
    </location>
</feature>
<comment type="caution">
    <text evidence="2">The sequence shown here is derived from an EMBL/GenBank/DDBJ whole genome shotgun (WGS) entry which is preliminary data.</text>
</comment>
<accession>A0A9X2T1V5</accession>
<dbReference type="Proteomes" id="UP001151088">
    <property type="component" value="Unassembled WGS sequence"/>
</dbReference>
<dbReference type="RefSeq" id="WP_258732618.1">
    <property type="nucleotide sequence ID" value="NZ_JANTHZ010000003.1"/>
</dbReference>
<feature type="compositionally biased region" description="Basic residues" evidence="1">
    <location>
        <begin position="21"/>
        <end position="43"/>
    </location>
</feature>
<name>A0A9X2T1V5_9HYPH</name>
<evidence type="ECO:0000256" key="1">
    <source>
        <dbReference type="SAM" id="MobiDB-lite"/>
    </source>
</evidence>
<gene>
    <name evidence="2" type="ORF">NVS89_10360</name>
</gene>